<accession>A0A016S037</accession>
<protein>
    <submittedName>
        <fullName evidence="2">Uncharacterized protein</fullName>
    </submittedName>
</protein>
<comment type="caution">
    <text evidence="2">The sequence shown here is derived from an EMBL/GenBank/DDBJ whole genome shotgun (WGS) entry which is preliminary data.</text>
</comment>
<gene>
    <name evidence="2" type="primary">Acey_s0331.g2737</name>
    <name evidence="2" type="ORF">Y032_0331g2737</name>
</gene>
<dbReference type="EMBL" id="JARK01001667">
    <property type="protein sequence ID" value="EYB83702.1"/>
    <property type="molecule type" value="Genomic_DNA"/>
</dbReference>
<dbReference type="AlphaFoldDB" id="A0A016S037"/>
<keyword evidence="1" id="KW-1133">Transmembrane helix</keyword>
<keyword evidence="1" id="KW-0472">Membrane</keyword>
<dbReference type="Proteomes" id="UP000024635">
    <property type="component" value="Unassembled WGS sequence"/>
</dbReference>
<evidence type="ECO:0000256" key="1">
    <source>
        <dbReference type="SAM" id="Phobius"/>
    </source>
</evidence>
<keyword evidence="1" id="KW-0812">Transmembrane</keyword>
<proteinExistence type="predicted"/>
<name>A0A016S037_9BILA</name>
<evidence type="ECO:0000313" key="2">
    <source>
        <dbReference type="EMBL" id="EYB83702.1"/>
    </source>
</evidence>
<organism evidence="2 3">
    <name type="scientific">Ancylostoma ceylanicum</name>
    <dbReference type="NCBI Taxonomy" id="53326"/>
    <lineage>
        <taxon>Eukaryota</taxon>
        <taxon>Metazoa</taxon>
        <taxon>Ecdysozoa</taxon>
        <taxon>Nematoda</taxon>
        <taxon>Chromadorea</taxon>
        <taxon>Rhabditida</taxon>
        <taxon>Rhabditina</taxon>
        <taxon>Rhabditomorpha</taxon>
        <taxon>Strongyloidea</taxon>
        <taxon>Ancylostomatidae</taxon>
        <taxon>Ancylostomatinae</taxon>
        <taxon>Ancylostoma</taxon>
    </lineage>
</organism>
<sequence length="75" mass="8953">MLIEWYQPYNTGRHKLLYIITNLPWILGIWLRIFSGNFKLRFLVPPNAVIQPAIPEQNSHKNRTLEADYEMCKTH</sequence>
<keyword evidence="3" id="KW-1185">Reference proteome</keyword>
<evidence type="ECO:0000313" key="3">
    <source>
        <dbReference type="Proteomes" id="UP000024635"/>
    </source>
</evidence>
<feature type="transmembrane region" description="Helical" evidence="1">
    <location>
        <begin position="16"/>
        <end position="34"/>
    </location>
</feature>
<reference evidence="3" key="1">
    <citation type="journal article" date="2015" name="Nat. Genet.">
        <title>The genome and transcriptome of the zoonotic hookworm Ancylostoma ceylanicum identify infection-specific gene families.</title>
        <authorList>
            <person name="Schwarz E.M."/>
            <person name="Hu Y."/>
            <person name="Antoshechkin I."/>
            <person name="Miller M.M."/>
            <person name="Sternberg P.W."/>
            <person name="Aroian R.V."/>
        </authorList>
    </citation>
    <scope>NUCLEOTIDE SEQUENCE</scope>
    <source>
        <strain evidence="3">HY135</strain>
    </source>
</reference>